<dbReference type="AlphaFoldDB" id="A0A5B7FZD7"/>
<reference evidence="2 3" key="1">
    <citation type="submission" date="2019-05" db="EMBL/GenBank/DDBJ databases">
        <title>Another draft genome of Portunus trituberculatus and its Hox gene families provides insights of decapod evolution.</title>
        <authorList>
            <person name="Jeong J.-H."/>
            <person name="Song I."/>
            <person name="Kim S."/>
            <person name="Choi T."/>
            <person name="Kim D."/>
            <person name="Ryu S."/>
            <person name="Kim W."/>
        </authorList>
    </citation>
    <scope>NUCLEOTIDE SEQUENCE [LARGE SCALE GENOMIC DNA]</scope>
    <source>
        <tissue evidence="2">Muscle</tissue>
    </source>
</reference>
<comment type="caution">
    <text evidence="2">The sequence shown here is derived from an EMBL/GenBank/DDBJ whole genome shotgun (WGS) entry which is preliminary data.</text>
</comment>
<feature type="compositionally biased region" description="Acidic residues" evidence="1">
    <location>
        <begin position="46"/>
        <end position="63"/>
    </location>
</feature>
<evidence type="ECO:0000313" key="2">
    <source>
        <dbReference type="EMBL" id="MPC52002.1"/>
    </source>
</evidence>
<proteinExistence type="predicted"/>
<sequence length="63" mass="7373">MTCTQLRQALDTHTLMAAAALGTRRPRADCLLHKEEGVHQMKTLKEEEEQEVDWEEDWEYSGR</sequence>
<dbReference type="EMBL" id="VSRR010010562">
    <property type="protein sequence ID" value="MPC52002.1"/>
    <property type="molecule type" value="Genomic_DNA"/>
</dbReference>
<evidence type="ECO:0000313" key="3">
    <source>
        <dbReference type="Proteomes" id="UP000324222"/>
    </source>
</evidence>
<dbReference type="Proteomes" id="UP000324222">
    <property type="component" value="Unassembled WGS sequence"/>
</dbReference>
<accession>A0A5B7FZD7</accession>
<gene>
    <name evidence="2" type="ORF">E2C01_045861</name>
</gene>
<feature type="region of interest" description="Disordered" evidence="1">
    <location>
        <begin position="44"/>
        <end position="63"/>
    </location>
</feature>
<keyword evidence="3" id="KW-1185">Reference proteome</keyword>
<name>A0A5B7FZD7_PORTR</name>
<evidence type="ECO:0000256" key="1">
    <source>
        <dbReference type="SAM" id="MobiDB-lite"/>
    </source>
</evidence>
<organism evidence="2 3">
    <name type="scientific">Portunus trituberculatus</name>
    <name type="common">Swimming crab</name>
    <name type="synonym">Neptunus trituberculatus</name>
    <dbReference type="NCBI Taxonomy" id="210409"/>
    <lineage>
        <taxon>Eukaryota</taxon>
        <taxon>Metazoa</taxon>
        <taxon>Ecdysozoa</taxon>
        <taxon>Arthropoda</taxon>
        <taxon>Crustacea</taxon>
        <taxon>Multicrustacea</taxon>
        <taxon>Malacostraca</taxon>
        <taxon>Eumalacostraca</taxon>
        <taxon>Eucarida</taxon>
        <taxon>Decapoda</taxon>
        <taxon>Pleocyemata</taxon>
        <taxon>Brachyura</taxon>
        <taxon>Eubrachyura</taxon>
        <taxon>Portunoidea</taxon>
        <taxon>Portunidae</taxon>
        <taxon>Portuninae</taxon>
        <taxon>Portunus</taxon>
    </lineage>
</organism>
<protein>
    <submittedName>
        <fullName evidence="2">Uncharacterized protein</fullName>
    </submittedName>
</protein>